<dbReference type="GO" id="GO:0016020">
    <property type="term" value="C:membrane"/>
    <property type="evidence" value="ECO:0007669"/>
    <property type="project" value="InterPro"/>
</dbReference>
<dbReference type="GO" id="GO:0048193">
    <property type="term" value="P:Golgi vesicle transport"/>
    <property type="evidence" value="ECO:0007669"/>
    <property type="project" value="InterPro"/>
</dbReference>
<gene>
    <name evidence="4" type="ORF">KIPB_012300</name>
</gene>
<evidence type="ECO:0000313" key="4">
    <source>
        <dbReference type="EMBL" id="GIQ89743.1"/>
    </source>
</evidence>
<dbReference type="Pfam" id="PF09177">
    <property type="entry name" value="STX6_10_61_N"/>
    <property type="match status" value="1"/>
</dbReference>
<dbReference type="InterPro" id="IPR015260">
    <property type="entry name" value="Syntaxin-6/10/61_N"/>
</dbReference>
<dbReference type="EMBL" id="BDIP01005379">
    <property type="protein sequence ID" value="GIQ89743.1"/>
    <property type="molecule type" value="Genomic_DNA"/>
</dbReference>
<dbReference type="GO" id="GO:0012505">
    <property type="term" value="C:endomembrane system"/>
    <property type="evidence" value="ECO:0007669"/>
    <property type="project" value="UniProtKB-SubCell"/>
</dbReference>
<sequence length="92" mass="10632">MGDTAAQAQLQDPFYLAKDDVNTQLATLRSLHNEWETMRNNTRGQVSSEFDNYSVEFLDHIKNCQFDAQDMEGSVRIVQENRARFSISDEEL</sequence>
<dbReference type="AlphaFoldDB" id="A0A9K3GNT5"/>
<proteinExistence type="predicted"/>
<feature type="non-terminal residue" evidence="4">
    <location>
        <position position="92"/>
    </location>
</feature>
<dbReference type="GO" id="GO:0015031">
    <property type="term" value="P:protein transport"/>
    <property type="evidence" value="ECO:0007669"/>
    <property type="project" value="UniProtKB-KW"/>
</dbReference>
<reference evidence="4 5" key="1">
    <citation type="journal article" date="2018" name="PLoS ONE">
        <title>The draft genome of Kipferlia bialata reveals reductive genome evolution in fornicate parasites.</title>
        <authorList>
            <person name="Tanifuji G."/>
            <person name="Takabayashi S."/>
            <person name="Kume K."/>
            <person name="Takagi M."/>
            <person name="Nakayama T."/>
            <person name="Kamikawa R."/>
            <person name="Inagaki Y."/>
            <person name="Hashimoto T."/>
        </authorList>
    </citation>
    <scope>NUCLEOTIDE SEQUENCE [LARGE SCALE GENOMIC DNA]</scope>
    <source>
        <strain evidence="4">NY0173</strain>
    </source>
</reference>
<comment type="caution">
    <text evidence="4">The sequence shown here is derived from an EMBL/GenBank/DDBJ whole genome shotgun (WGS) entry which is preliminary data.</text>
</comment>
<feature type="domain" description="Syntaxin 6/10/61 N-terminal" evidence="3">
    <location>
        <begin position="12"/>
        <end position="92"/>
    </location>
</feature>
<protein>
    <recommendedName>
        <fullName evidence="3">Syntaxin 6/10/61 N-terminal domain-containing protein</fullName>
    </recommendedName>
</protein>
<keyword evidence="1" id="KW-0653">Protein transport</keyword>
<dbReference type="OrthoDB" id="546861at2759"/>
<keyword evidence="5" id="KW-1185">Reference proteome</keyword>
<evidence type="ECO:0000256" key="1">
    <source>
        <dbReference type="ARBA" id="ARBA00022927"/>
    </source>
</evidence>
<evidence type="ECO:0000313" key="5">
    <source>
        <dbReference type="Proteomes" id="UP000265618"/>
    </source>
</evidence>
<dbReference type="Proteomes" id="UP000265618">
    <property type="component" value="Unassembled WGS sequence"/>
</dbReference>
<dbReference type="InterPro" id="IPR010989">
    <property type="entry name" value="SNARE"/>
</dbReference>
<organism evidence="4 5">
    <name type="scientific">Kipferlia bialata</name>
    <dbReference type="NCBI Taxonomy" id="797122"/>
    <lineage>
        <taxon>Eukaryota</taxon>
        <taxon>Metamonada</taxon>
        <taxon>Carpediemonas-like organisms</taxon>
        <taxon>Kipferlia</taxon>
    </lineage>
</organism>
<keyword evidence="1" id="KW-0813">Transport</keyword>
<comment type="subcellular location">
    <subcellularLocation>
        <location evidence="2">Endomembrane system</location>
        <topology evidence="2">Single-pass type IV membrane protein</topology>
    </subcellularLocation>
</comment>
<dbReference type="Gene3D" id="1.20.58.90">
    <property type="match status" value="1"/>
</dbReference>
<dbReference type="SUPFAM" id="SSF47661">
    <property type="entry name" value="t-snare proteins"/>
    <property type="match status" value="1"/>
</dbReference>
<accession>A0A9K3GNT5</accession>
<name>A0A9K3GNT5_9EUKA</name>
<evidence type="ECO:0000256" key="2">
    <source>
        <dbReference type="ARBA" id="ARBA00046280"/>
    </source>
</evidence>
<evidence type="ECO:0000259" key="3">
    <source>
        <dbReference type="Pfam" id="PF09177"/>
    </source>
</evidence>